<evidence type="ECO:0000313" key="3">
    <source>
        <dbReference type="Proteomes" id="UP000070133"/>
    </source>
</evidence>
<feature type="domain" description="Cupin type-2" evidence="1">
    <location>
        <begin position="75"/>
        <end position="131"/>
    </location>
</feature>
<dbReference type="InterPro" id="IPR011051">
    <property type="entry name" value="RmlC_Cupin_sf"/>
</dbReference>
<evidence type="ECO:0000259" key="1">
    <source>
        <dbReference type="Pfam" id="PF07883"/>
    </source>
</evidence>
<proteinExistence type="predicted"/>
<dbReference type="AlphaFoldDB" id="A0A139HVX5"/>
<dbReference type="SUPFAM" id="SSF51182">
    <property type="entry name" value="RmlC-like cupins"/>
    <property type="match status" value="1"/>
</dbReference>
<evidence type="ECO:0000313" key="2">
    <source>
        <dbReference type="EMBL" id="KXT06586.1"/>
    </source>
</evidence>
<dbReference type="Gene3D" id="2.60.120.10">
    <property type="entry name" value="Jelly Rolls"/>
    <property type="match status" value="2"/>
</dbReference>
<reference evidence="2 3" key="1">
    <citation type="submission" date="2015-07" db="EMBL/GenBank/DDBJ databases">
        <title>Comparative genomics of the Sigatoka disease complex on banana suggests a link between parallel evolutionary changes in Pseudocercospora fijiensis and Pseudocercospora eumusae and increased virulence on the banana host.</title>
        <authorList>
            <person name="Chang T.-C."/>
            <person name="Salvucci A."/>
            <person name="Crous P.W."/>
            <person name="Stergiopoulos I."/>
        </authorList>
    </citation>
    <scope>NUCLEOTIDE SEQUENCE [LARGE SCALE GENOMIC DNA]</scope>
    <source>
        <strain evidence="2 3">CBS 114824</strain>
    </source>
</reference>
<dbReference type="PANTHER" id="PTHR36440">
    <property type="entry name" value="PUTATIVE (AFU_ORTHOLOGUE AFUA_8G07350)-RELATED"/>
    <property type="match status" value="1"/>
</dbReference>
<dbReference type="InterPro" id="IPR053146">
    <property type="entry name" value="QDO-like"/>
</dbReference>
<keyword evidence="3" id="KW-1185">Reference proteome</keyword>
<dbReference type="OrthoDB" id="2588190at2759"/>
<accession>A0A139HVX5</accession>
<gene>
    <name evidence="2" type="ORF">AC578_8562</name>
</gene>
<dbReference type="STRING" id="321146.A0A139HVX5"/>
<dbReference type="CDD" id="cd02215">
    <property type="entry name" value="cupin_QDO_N_C"/>
    <property type="match status" value="1"/>
</dbReference>
<dbReference type="InterPro" id="IPR014710">
    <property type="entry name" value="RmlC-like_jellyroll"/>
</dbReference>
<dbReference type="Proteomes" id="UP000070133">
    <property type="component" value="Unassembled WGS sequence"/>
</dbReference>
<sequence length="378" mass="41234">MTVTAPATTQNGHTVLRATDLPPGVSGKPYVMSSQDGEIIYIPLSKSATRLLVTGKETDNAFAVIGSSGSQSDPIGFHYHAKAHDVFLCLKGNVNVWENDEARTMDPGDFASVPPGTIHQYQILGDHSEMVGLIVPGGWEEFFRFIGEPYDGPLWPLDDQRNVFEVLIPRLKAAAEQFDMIPLPQNKQFGPSPWKETENKLPGKLEPYFLKNATGPAYLAGGSVVRPLITTAESDGKFVIGSIEGSKQHAENDLFSAGRQLKFSETHHAFQIVEGAVQFHIGSALPTLLHSGEIVYVPRGTTFSYHFRTRFAKMYSFASGPGVVELLIKSGHTYSAPVPPEKASSLDHQQLQNSAKECAGEICNEAISATFNHMSQCM</sequence>
<protein>
    <recommendedName>
        <fullName evidence="1">Cupin type-2 domain-containing protein</fullName>
    </recommendedName>
</protein>
<organism evidence="2 3">
    <name type="scientific">Pseudocercospora eumusae</name>
    <dbReference type="NCBI Taxonomy" id="321146"/>
    <lineage>
        <taxon>Eukaryota</taxon>
        <taxon>Fungi</taxon>
        <taxon>Dikarya</taxon>
        <taxon>Ascomycota</taxon>
        <taxon>Pezizomycotina</taxon>
        <taxon>Dothideomycetes</taxon>
        <taxon>Dothideomycetidae</taxon>
        <taxon>Mycosphaerellales</taxon>
        <taxon>Mycosphaerellaceae</taxon>
        <taxon>Pseudocercospora</taxon>
    </lineage>
</organism>
<name>A0A139HVX5_9PEZI</name>
<comment type="caution">
    <text evidence="2">The sequence shown here is derived from an EMBL/GenBank/DDBJ whole genome shotgun (WGS) entry which is preliminary data.</text>
</comment>
<dbReference type="InterPro" id="IPR013096">
    <property type="entry name" value="Cupin_2"/>
</dbReference>
<dbReference type="PANTHER" id="PTHR36440:SF1">
    <property type="entry name" value="PUTATIVE (AFU_ORTHOLOGUE AFUA_8G07350)-RELATED"/>
    <property type="match status" value="1"/>
</dbReference>
<dbReference type="Pfam" id="PF07883">
    <property type="entry name" value="Cupin_2"/>
    <property type="match status" value="1"/>
</dbReference>
<dbReference type="EMBL" id="LFZN01000005">
    <property type="protein sequence ID" value="KXT06586.1"/>
    <property type="molecule type" value="Genomic_DNA"/>
</dbReference>